<dbReference type="InterPro" id="IPR008042">
    <property type="entry name" value="Retrotrans_Pao"/>
</dbReference>
<dbReference type="Pfam" id="PF05380">
    <property type="entry name" value="Peptidase_A17"/>
    <property type="match status" value="1"/>
</dbReference>
<dbReference type="SUPFAM" id="SSF53098">
    <property type="entry name" value="Ribonuclease H-like"/>
    <property type="match status" value="1"/>
</dbReference>
<evidence type="ECO:0000313" key="2">
    <source>
        <dbReference type="Proteomes" id="UP000695022"/>
    </source>
</evidence>
<dbReference type="Proteomes" id="UP000695022">
    <property type="component" value="Unplaced"/>
</dbReference>
<dbReference type="InterPro" id="IPR012337">
    <property type="entry name" value="RNaseH-like_sf"/>
</dbReference>
<evidence type="ECO:0000259" key="1">
    <source>
        <dbReference type="PROSITE" id="PS50994"/>
    </source>
</evidence>
<keyword evidence="2" id="KW-1185">Reference proteome</keyword>
<protein>
    <submittedName>
        <fullName evidence="3">Uncharacterized protein LOC106813826</fullName>
    </submittedName>
</protein>
<dbReference type="PANTHER" id="PTHR47331">
    <property type="entry name" value="PHD-TYPE DOMAIN-CONTAINING PROTEIN"/>
    <property type="match status" value="1"/>
</dbReference>
<gene>
    <name evidence="3" type="primary">LOC106813826</name>
</gene>
<accession>A0ABM1EMX1</accession>
<dbReference type="Gene3D" id="3.30.420.10">
    <property type="entry name" value="Ribonuclease H-like superfamily/Ribonuclease H"/>
    <property type="match status" value="1"/>
</dbReference>
<proteinExistence type="predicted"/>
<dbReference type="InterPro" id="IPR041588">
    <property type="entry name" value="Integrase_H2C2"/>
</dbReference>
<dbReference type="InterPro" id="IPR036397">
    <property type="entry name" value="RNaseH_sf"/>
</dbReference>
<dbReference type="PANTHER" id="PTHR47331:SF5">
    <property type="entry name" value="RIBONUCLEASE H"/>
    <property type="match status" value="1"/>
</dbReference>
<feature type="domain" description="Integrase catalytic" evidence="1">
    <location>
        <begin position="401"/>
        <end position="593"/>
    </location>
</feature>
<dbReference type="PROSITE" id="PS50994">
    <property type="entry name" value="INTEGRASE"/>
    <property type="match status" value="1"/>
</dbReference>
<dbReference type="InterPro" id="IPR001584">
    <property type="entry name" value="Integrase_cat-core"/>
</dbReference>
<dbReference type="Pfam" id="PF17921">
    <property type="entry name" value="Integrase_H2C2"/>
    <property type="match status" value="1"/>
</dbReference>
<name>A0ABM1EMX1_PRICU</name>
<evidence type="ECO:0000313" key="3">
    <source>
        <dbReference type="RefSeq" id="XP_014673542.1"/>
    </source>
</evidence>
<dbReference type="RefSeq" id="XP_014673542.1">
    <property type="nucleotide sequence ID" value="XM_014818056.1"/>
</dbReference>
<reference evidence="3" key="1">
    <citation type="submission" date="2025-08" db="UniProtKB">
        <authorList>
            <consortium name="RefSeq"/>
        </authorList>
    </citation>
    <scope>IDENTIFICATION</scope>
</reference>
<dbReference type="GeneID" id="106813826"/>
<organism evidence="2 3">
    <name type="scientific">Priapulus caudatus</name>
    <name type="common">Priapulid worm</name>
    <dbReference type="NCBI Taxonomy" id="37621"/>
    <lineage>
        <taxon>Eukaryota</taxon>
        <taxon>Metazoa</taxon>
        <taxon>Ecdysozoa</taxon>
        <taxon>Scalidophora</taxon>
        <taxon>Priapulida</taxon>
        <taxon>Priapulimorpha</taxon>
        <taxon>Priapulimorphida</taxon>
        <taxon>Priapulidae</taxon>
        <taxon>Priapulus</taxon>
    </lineage>
</organism>
<dbReference type="Gene3D" id="1.10.340.70">
    <property type="match status" value="1"/>
</dbReference>
<sequence>MQIHHFSDASSTGYGQCSYLRMTNKEGSVHCTLLMGKSRVAPLKTVTIPRLELTAALLSIKVSTFLQRELPLENVENIYWTDSNVVLGYINNDEKRFHVFVANRVCQIRQHSSPSQWRHVRTHENPADEASRGLTVNQIATSKWLSGPSFLWEREFSHTGRREGFVISPTDPEVKRTCVHATSIDQPGFDLKRLDRFSDWYQVKRAVANCLRVKAFLRQICMKKHHIHEAESTGNLNANPMSVEMLRQAEKEIISQVQRKAFADEIKVLERPEDADAESVRERKRYLKKATRLHQLDPFLDSNGIMRVGGRIRRAETSYESRHPAILPQGSHMTDLIIRHCHEQTAHQGRGMTINQLRSSGFWILAGSRIVSRLIRKCVTCCKLRGKIQWQKMSDLPGDRVEPAPPFTYSCMDCFGPFIIKEGRKEMKRYGLLFSCMASRAIHIETLNSLSTDSFINGLRRFLSTRGPVRQLRSDRGTNFVGAETELKGQTRTCNGKIKDFLVKEGCDYTEFKFNVPSASHMGGVWERQIRSIRRVLEALMLQSSQQLDDESLRTFLCEAAAIVSSRPLTVDNLNDPTHAEALTPNDLLTMKSKVLLPPP</sequence>